<sequence>MVGGPHAAFLENALHLSFVGHSHPQRNDVKGIQRWAIESWDVSELLCQKISSADLLFSFPLEESFRRALKQKSPLFHEVALSLDGAKKWVLQNPKRSGYPSLPHSPPCKEDRHLWKNRRGLWKFYYRVLECNHLAPHYLSAF</sequence>
<evidence type="ECO:0000313" key="2">
    <source>
        <dbReference type="Proteomes" id="UP000017836"/>
    </source>
</evidence>
<reference evidence="2" key="1">
    <citation type="journal article" date="2013" name="Science">
        <title>The Amborella genome and the evolution of flowering plants.</title>
        <authorList>
            <consortium name="Amborella Genome Project"/>
        </authorList>
    </citation>
    <scope>NUCLEOTIDE SEQUENCE [LARGE SCALE GENOMIC DNA]</scope>
</reference>
<evidence type="ECO:0000313" key="1">
    <source>
        <dbReference type="EMBL" id="ERN13874.1"/>
    </source>
</evidence>
<keyword evidence="2" id="KW-1185">Reference proteome</keyword>
<dbReference type="HOGENOM" id="CLU_1818395_0_0_1"/>
<dbReference type="Proteomes" id="UP000017836">
    <property type="component" value="Unassembled WGS sequence"/>
</dbReference>
<name>W1Q064_AMBTC</name>
<proteinExistence type="predicted"/>
<organism evidence="1 2">
    <name type="scientific">Amborella trichopoda</name>
    <dbReference type="NCBI Taxonomy" id="13333"/>
    <lineage>
        <taxon>Eukaryota</taxon>
        <taxon>Viridiplantae</taxon>
        <taxon>Streptophyta</taxon>
        <taxon>Embryophyta</taxon>
        <taxon>Tracheophyta</taxon>
        <taxon>Spermatophyta</taxon>
        <taxon>Magnoliopsida</taxon>
        <taxon>Amborellales</taxon>
        <taxon>Amborellaceae</taxon>
        <taxon>Amborella</taxon>
    </lineage>
</organism>
<dbReference type="Gramene" id="ERN13874">
    <property type="protein sequence ID" value="ERN13874"/>
    <property type="gene ID" value="AMTR_s00021p00039690"/>
</dbReference>
<dbReference type="EMBL" id="KI392560">
    <property type="protein sequence ID" value="ERN13874.1"/>
    <property type="molecule type" value="Genomic_DNA"/>
</dbReference>
<accession>W1Q064</accession>
<dbReference type="AlphaFoldDB" id="W1Q064"/>
<protein>
    <submittedName>
        <fullName evidence="1">Uncharacterized protein</fullName>
    </submittedName>
</protein>
<gene>
    <name evidence="1" type="ORF">AMTR_s00021p00039690</name>
</gene>